<dbReference type="GO" id="GO:0006351">
    <property type="term" value="P:DNA-templated transcription"/>
    <property type="evidence" value="ECO:0007669"/>
    <property type="project" value="InterPro"/>
</dbReference>
<dbReference type="InterPro" id="IPR007219">
    <property type="entry name" value="XnlR_reg_dom"/>
</dbReference>
<comment type="caution">
    <text evidence="3">The sequence shown here is derived from an EMBL/GenBank/DDBJ whole genome shotgun (WGS) entry which is preliminary data.</text>
</comment>
<dbReference type="EMBL" id="JAVRRD010000017">
    <property type="protein sequence ID" value="KAK5050545.1"/>
    <property type="molecule type" value="Genomic_DNA"/>
</dbReference>
<reference evidence="3 4" key="1">
    <citation type="submission" date="2023-08" db="EMBL/GenBank/DDBJ databases">
        <title>Black Yeasts Isolated from many extreme environments.</title>
        <authorList>
            <person name="Coleine C."/>
            <person name="Stajich J.E."/>
            <person name="Selbmann L."/>
        </authorList>
    </citation>
    <scope>NUCLEOTIDE SEQUENCE [LARGE SCALE GENOMIC DNA]</scope>
    <source>
        <strain evidence="3 4">CCFEE 5792</strain>
    </source>
</reference>
<evidence type="ECO:0000259" key="2">
    <source>
        <dbReference type="Pfam" id="PF04082"/>
    </source>
</evidence>
<dbReference type="CDD" id="cd12148">
    <property type="entry name" value="fungal_TF_MHR"/>
    <property type="match status" value="1"/>
</dbReference>
<dbReference type="Proteomes" id="UP001358417">
    <property type="component" value="Unassembled WGS sequence"/>
</dbReference>
<organism evidence="3 4">
    <name type="scientific">Exophiala bonariae</name>
    <dbReference type="NCBI Taxonomy" id="1690606"/>
    <lineage>
        <taxon>Eukaryota</taxon>
        <taxon>Fungi</taxon>
        <taxon>Dikarya</taxon>
        <taxon>Ascomycota</taxon>
        <taxon>Pezizomycotina</taxon>
        <taxon>Eurotiomycetes</taxon>
        <taxon>Chaetothyriomycetidae</taxon>
        <taxon>Chaetothyriales</taxon>
        <taxon>Herpotrichiellaceae</taxon>
        <taxon>Exophiala</taxon>
    </lineage>
</organism>
<dbReference type="PANTHER" id="PTHR47425:SF2">
    <property type="entry name" value="FARB-RELATED"/>
    <property type="match status" value="1"/>
</dbReference>
<sequence length="637" mass="71940">MADTQHFLSPETMPNNAPVVTTQEAQQYTTLSSHETSSLQVFGDVRVMPDYGMDLSFEAVINDEDIFGQFMDVSDVGDPFLLDLTPFHPPHHVPENDGDFASGASITPSSVVETVCHFKSPYPWVRNWSLSYANDESRHTKLVKERAFVLPSADEIQTSFMLYFTHMQVRLPVLSEREFHQLLTEEHPKPISLALLYAILFVTTPYLAAEGKKVAGYSSIFAATCEFYSRAALLLKLGCEDDLLKRVQICLLLSTYRSYENRYYENERYVTTAYDLLIENDAFQRSSTSTSPDWLAWKRACICFQSRAVCLLIALKKTSRPEMFDSSLLSCSAISMDDFQEDCSFSWYLSKETKQQTYRLFVAVFQLQMRTVELGKLLVYRTAMYSPNQSQSKIMPLKPEHLSVEDVELRIDEWRQENKRLLEHEPPDSSSPTDCKAYKIARAFTMLSYEYFRSELYQTTLIVDKDGLTPWAMRLREASRVALRESVAATISILEGVEADALSAFLPPGSLCCVMIPLTILYTHLKTTSNYEPLMLEKLAMCSRFTRTLSSLHDPAGFFHALMNATLAMVDRYRLAQDNLVRGLPGKADGGGADDPTRGTGQVIVPLPGLSLHSSIIRLQNLAYAKGVPESPCTTSR</sequence>
<dbReference type="GO" id="GO:0003677">
    <property type="term" value="F:DNA binding"/>
    <property type="evidence" value="ECO:0007669"/>
    <property type="project" value="InterPro"/>
</dbReference>
<evidence type="ECO:0000313" key="3">
    <source>
        <dbReference type="EMBL" id="KAK5050545.1"/>
    </source>
</evidence>
<dbReference type="PANTHER" id="PTHR47425">
    <property type="entry name" value="FARB-RELATED"/>
    <property type="match status" value="1"/>
</dbReference>
<protein>
    <recommendedName>
        <fullName evidence="2">Xylanolytic transcriptional activator regulatory domain-containing protein</fullName>
    </recommendedName>
</protein>
<dbReference type="InterPro" id="IPR052761">
    <property type="entry name" value="Fungal_Detox/Toxin_TFs"/>
</dbReference>
<name>A0AAV9N6B9_9EURO</name>
<dbReference type="GO" id="GO:0008270">
    <property type="term" value="F:zinc ion binding"/>
    <property type="evidence" value="ECO:0007669"/>
    <property type="project" value="InterPro"/>
</dbReference>
<keyword evidence="1" id="KW-0539">Nucleus</keyword>
<gene>
    <name evidence="3" type="ORF">LTR84_003826</name>
</gene>
<feature type="domain" description="Xylanolytic transcriptional activator regulatory" evidence="2">
    <location>
        <begin position="162"/>
        <end position="367"/>
    </location>
</feature>
<evidence type="ECO:0000313" key="4">
    <source>
        <dbReference type="Proteomes" id="UP001358417"/>
    </source>
</evidence>
<dbReference type="AlphaFoldDB" id="A0AAV9N6B9"/>
<evidence type="ECO:0000256" key="1">
    <source>
        <dbReference type="ARBA" id="ARBA00023242"/>
    </source>
</evidence>
<accession>A0AAV9N6B9</accession>
<dbReference type="RefSeq" id="XP_064705131.1">
    <property type="nucleotide sequence ID" value="XM_064847410.1"/>
</dbReference>
<keyword evidence="4" id="KW-1185">Reference proteome</keyword>
<proteinExistence type="predicted"/>
<dbReference type="Pfam" id="PF04082">
    <property type="entry name" value="Fungal_trans"/>
    <property type="match status" value="1"/>
</dbReference>
<dbReference type="GeneID" id="89972009"/>